<keyword evidence="5" id="KW-1185">Reference proteome</keyword>
<accession>A0A9W7W7C9</accession>
<organism evidence="4 5">
    <name type="scientific">Triplophysa rosa</name>
    <name type="common">Cave loach</name>
    <dbReference type="NCBI Taxonomy" id="992332"/>
    <lineage>
        <taxon>Eukaryota</taxon>
        <taxon>Metazoa</taxon>
        <taxon>Chordata</taxon>
        <taxon>Craniata</taxon>
        <taxon>Vertebrata</taxon>
        <taxon>Euteleostomi</taxon>
        <taxon>Actinopterygii</taxon>
        <taxon>Neopterygii</taxon>
        <taxon>Teleostei</taxon>
        <taxon>Ostariophysi</taxon>
        <taxon>Cypriniformes</taxon>
        <taxon>Nemacheilidae</taxon>
        <taxon>Triplophysa</taxon>
    </lineage>
</organism>
<keyword evidence="2 3" id="KW-0802">TPR repeat</keyword>
<reference evidence="4" key="1">
    <citation type="submission" date="2021-02" db="EMBL/GenBank/DDBJ databases">
        <title>Comparative genomics reveals that relaxation of natural selection precedes convergent phenotypic evolution of cavefish.</title>
        <authorList>
            <person name="Peng Z."/>
        </authorList>
    </citation>
    <scope>NUCLEOTIDE SEQUENCE</scope>
    <source>
        <tissue evidence="4">Muscle</tissue>
    </source>
</reference>
<dbReference type="PROSITE" id="PS50005">
    <property type="entry name" value="TPR"/>
    <property type="match status" value="1"/>
</dbReference>
<dbReference type="InterPro" id="IPR021183">
    <property type="entry name" value="NatA_aux_su"/>
</dbReference>
<dbReference type="SUPFAM" id="SSF48452">
    <property type="entry name" value="TPR-like"/>
    <property type="match status" value="1"/>
</dbReference>
<evidence type="ECO:0000256" key="3">
    <source>
        <dbReference type="PROSITE-ProRule" id="PRU00339"/>
    </source>
</evidence>
<dbReference type="Gene3D" id="1.25.40.1040">
    <property type="match status" value="1"/>
</dbReference>
<feature type="non-terminal residue" evidence="4">
    <location>
        <position position="137"/>
    </location>
</feature>
<dbReference type="InterPro" id="IPR019734">
    <property type="entry name" value="TPR_rpt"/>
</dbReference>
<evidence type="ECO:0000313" key="4">
    <source>
        <dbReference type="EMBL" id="KAI7789254.1"/>
    </source>
</evidence>
<gene>
    <name evidence="4" type="ORF">IRJ41_003388</name>
</gene>
<dbReference type="EMBL" id="JAFHDT010000815">
    <property type="protein sequence ID" value="KAI7789254.1"/>
    <property type="molecule type" value="Genomic_DNA"/>
</dbReference>
<dbReference type="Proteomes" id="UP001059041">
    <property type="component" value="Unassembled WGS sequence"/>
</dbReference>
<dbReference type="PANTHER" id="PTHR22767">
    <property type="entry name" value="N-TERMINAL ACETYLTRANSFERASE-RELATED"/>
    <property type="match status" value="1"/>
</dbReference>
<proteinExistence type="predicted"/>
<keyword evidence="1" id="KW-0677">Repeat</keyword>
<name>A0A9W7W7C9_TRIRA</name>
<feature type="repeat" description="TPR" evidence="3">
    <location>
        <begin position="59"/>
        <end position="92"/>
    </location>
</feature>
<evidence type="ECO:0000256" key="2">
    <source>
        <dbReference type="ARBA" id="ARBA00022803"/>
    </source>
</evidence>
<dbReference type="InterPro" id="IPR011990">
    <property type="entry name" value="TPR-like_helical_dom_sf"/>
</dbReference>
<evidence type="ECO:0000313" key="5">
    <source>
        <dbReference type="Proteomes" id="UP001059041"/>
    </source>
</evidence>
<dbReference type="AlphaFoldDB" id="A0A9W7W7C9"/>
<evidence type="ECO:0000256" key="1">
    <source>
        <dbReference type="ARBA" id="ARBA00022737"/>
    </source>
</evidence>
<sequence>MAAKIIEEFRKTQQTSPDKVDYEYSELLLYQNQVLREAGLMREALEHLTTYEKQICDKLAVEETKGELLLSLERYEEAADVYRRLQERNPENWSYYHGLEKAFKPASVDEKLKIYEDAWEKYPKGLVPRRLPLSFLS</sequence>
<comment type="caution">
    <text evidence="4">The sequence shown here is derived from an EMBL/GenBank/DDBJ whole genome shotgun (WGS) entry which is preliminary data.</text>
</comment>
<dbReference type="GO" id="GO:0031415">
    <property type="term" value="C:NatA complex"/>
    <property type="evidence" value="ECO:0007669"/>
    <property type="project" value="TreeGrafter"/>
</dbReference>
<dbReference type="Pfam" id="PF12569">
    <property type="entry name" value="NatA_aux_su"/>
    <property type="match status" value="1"/>
</dbReference>
<dbReference type="PANTHER" id="PTHR22767:SF6">
    <property type="entry name" value="N-ALPHA-ACETYLTRANSFERASE 15, NATA AUXILIARY SUBUNIT"/>
    <property type="match status" value="1"/>
</dbReference>
<protein>
    <submittedName>
        <fullName evidence="4">Narg1b protein</fullName>
    </submittedName>
</protein>